<organism evidence="2 3">
    <name type="scientific">Saguinus oedipus</name>
    <name type="common">Cotton-top tamarin</name>
    <name type="synonym">Oedipomidas oedipus</name>
    <dbReference type="NCBI Taxonomy" id="9490"/>
    <lineage>
        <taxon>Eukaryota</taxon>
        <taxon>Metazoa</taxon>
        <taxon>Chordata</taxon>
        <taxon>Craniata</taxon>
        <taxon>Vertebrata</taxon>
        <taxon>Euteleostomi</taxon>
        <taxon>Mammalia</taxon>
        <taxon>Eutheria</taxon>
        <taxon>Euarchontoglires</taxon>
        <taxon>Primates</taxon>
        <taxon>Haplorrhini</taxon>
        <taxon>Platyrrhini</taxon>
        <taxon>Cebidae</taxon>
        <taxon>Callitrichinae</taxon>
        <taxon>Saguinus</taxon>
    </lineage>
</organism>
<keyword evidence="3" id="KW-1185">Reference proteome</keyword>
<evidence type="ECO:0000313" key="3">
    <source>
        <dbReference type="Proteomes" id="UP001266305"/>
    </source>
</evidence>
<reference evidence="2 3" key="1">
    <citation type="submission" date="2023-05" db="EMBL/GenBank/DDBJ databases">
        <title>B98-5 Cell Line De Novo Hybrid Assembly: An Optical Mapping Approach.</title>
        <authorList>
            <person name="Kananen K."/>
            <person name="Auerbach J.A."/>
            <person name="Kautto E."/>
            <person name="Blachly J.S."/>
        </authorList>
    </citation>
    <scope>NUCLEOTIDE SEQUENCE [LARGE SCALE GENOMIC DNA]</scope>
    <source>
        <strain evidence="2">B95-8</strain>
        <tissue evidence="2">Cell line</tissue>
    </source>
</reference>
<sequence>MVKKRLPSSDTVFRFETPDSPSKANMEASRSSTDSPSSMFLRGRDPPWEEV</sequence>
<feature type="compositionally biased region" description="Polar residues" evidence="1">
    <location>
        <begin position="19"/>
        <end position="38"/>
    </location>
</feature>
<name>A0ABQ9W9I1_SAGOE</name>
<accession>A0ABQ9W9I1</accession>
<protein>
    <submittedName>
        <fullName evidence="2">GRAM domain-containing protein 2B</fullName>
    </submittedName>
</protein>
<feature type="compositionally biased region" description="Basic and acidic residues" evidence="1">
    <location>
        <begin position="42"/>
        <end position="51"/>
    </location>
</feature>
<comment type="caution">
    <text evidence="2">The sequence shown here is derived from an EMBL/GenBank/DDBJ whole genome shotgun (WGS) entry which is preliminary data.</text>
</comment>
<dbReference type="EMBL" id="JASSZA010000002">
    <property type="protein sequence ID" value="KAK2118274.1"/>
    <property type="molecule type" value="Genomic_DNA"/>
</dbReference>
<evidence type="ECO:0000256" key="1">
    <source>
        <dbReference type="SAM" id="MobiDB-lite"/>
    </source>
</evidence>
<evidence type="ECO:0000313" key="2">
    <source>
        <dbReference type="EMBL" id="KAK2118274.1"/>
    </source>
</evidence>
<dbReference type="Proteomes" id="UP001266305">
    <property type="component" value="Unassembled WGS sequence"/>
</dbReference>
<proteinExistence type="predicted"/>
<gene>
    <name evidence="2" type="primary">GRAMD2B_1</name>
    <name evidence="2" type="ORF">P7K49_005161</name>
</gene>
<feature type="region of interest" description="Disordered" evidence="1">
    <location>
        <begin position="1"/>
        <end position="51"/>
    </location>
</feature>